<evidence type="ECO:0000313" key="2">
    <source>
        <dbReference type="EMBL" id="KAF9962831.1"/>
    </source>
</evidence>
<feature type="transmembrane region" description="Helical" evidence="1">
    <location>
        <begin position="47"/>
        <end position="68"/>
    </location>
</feature>
<dbReference type="AlphaFoldDB" id="A0A9P6J585"/>
<keyword evidence="1" id="KW-0812">Transmembrane</keyword>
<dbReference type="Proteomes" id="UP000738359">
    <property type="component" value="Unassembled WGS sequence"/>
</dbReference>
<reference evidence="2" key="1">
    <citation type="journal article" date="2020" name="Fungal Divers.">
        <title>Resolving the Mortierellaceae phylogeny through synthesis of multi-gene phylogenetics and phylogenomics.</title>
        <authorList>
            <person name="Vandepol N."/>
            <person name="Liber J."/>
            <person name="Desiro A."/>
            <person name="Na H."/>
            <person name="Kennedy M."/>
            <person name="Barry K."/>
            <person name="Grigoriev I.V."/>
            <person name="Miller A.N."/>
            <person name="O'Donnell K."/>
            <person name="Stajich J.E."/>
            <person name="Bonito G."/>
        </authorList>
    </citation>
    <scope>NUCLEOTIDE SEQUENCE</scope>
    <source>
        <strain evidence="2">CK1249</strain>
    </source>
</reference>
<name>A0A9P6J585_MORAP</name>
<evidence type="ECO:0000313" key="3">
    <source>
        <dbReference type="Proteomes" id="UP000738359"/>
    </source>
</evidence>
<feature type="non-terminal residue" evidence="2">
    <location>
        <position position="133"/>
    </location>
</feature>
<sequence>MSVHTEELIVQQTYYNLLLLQFLAQFAQDVIYVALITYTYRRVDRKYRMLVTILGLFCLTFYRAHLFFRLESLYTAQSGANKCLELVHQELDGPIKTGYTSTYGSCTAILRLDLPDMPIADHAATAERELSNM</sequence>
<protein>
    <submittedName>
        <fullName evidence="2">Uncharacterized protein</fullName>
    </submittedName>
</protein>
<dbReference type="EMBL" id="JAAAHY010000523">
    <property type="protein sequence ID" value="KAF9962831.1"/>
    <property type="molecule type" value="Genomic_DNA"/>
</dbReference>
<dbReference type="OrthoDB" id="2436279at2759"/>
<organism evidence="2 3">
    <name type="scientific">Mortierella alpina</name>
    <name type="common">Oleaginous fungus</name>
    <name type="synonym">Mortierella renispora</name>
    <dbReference type="NCBI Taxonomy" id="64518"/>
    <lineage>
        <taxon>Eukaryota</taxon>
        <taxon>Fungi</taxon>
        <taxon>Fungi incertae sedis</taxon>
        <taxon>Mucoromycota</taxon>
        <taxon>Mortierellomycotina</taxon>
        <taxon>Mortierellomycetes</taxon>
        <taxon>Mortierellales</taxon>
        <taxon>Mortierellaceae</taxon>
        <taxon>Mortierella</taxon>
    </lineage>
</organism>
<feature type="transmembrane region" description="Helical" evidence="1">
    <location>
        <begin position="14"/>
        <end position="35"/>
    </location>
</feature>
<comment type="caution">
    <text evidence="2">The sequence shown here is derived from an EMBL/GenBank/DDBJ whole genome shotgun (WGS) entry which is preliminary data.</text>
</comment>
<gene>
    <name evidence="2" type="ORF">BGZ70_007868</name>
</gene>
<proteinExistence type="predicted"/>
<accession>A0A9P6J585</accession>
<keyword evidence="3" id="KW-1185">Reference proteome</keyword>
<keyword evidence="1" id="KW-1133">Transmembrane helix</keyword>
<evidence type="ECO:0000256" key="1">
    <source>
        <dbReference type="SAM" id="Phobius"/>
    </source>
</evidence>
<keyword evidence="1" id="KW-0472">Membrane</keyword>